<dbReference type="Proteomes" id="UP000271031">
    <property type="component" value="Unassembled WGS sequence"/>
</dbReference>
<dbReference type="GO" id="GO:0005829">
    <property type="term" value="C:cytosol"/>
    <property type="evidence" value="ECO:0007669"/>
    <property type="project" value="TreeGrafter"/>
</dbReference>
<gene>
    <name evidence="1" type="ORF">EDM56_15165</name>
</gene>
<dbReference type="RefSeq" id="WP_122918734.1">
    <property type="nucleotide sequence ID" value="NZ_RHHQ01000012.1"/>
</dbReference>
<dbReference type="AlphaFoldDB" id="A0A3M8DGA8"/>
<proteinExistence type="predicted"/>
<dbReference type="SUPFAM" id="SSF52317">
    <property type="entry name" value="Class I glutamine amidotransferase-like"/>
    <property type="match status" value="1"/>
</dbReference>
<keyword evidence="1" id="KW-0378">Hydrolase</keyword>
<dbReference type="Pfam" id="PF07722">
    <property type="entry name" value="Peptidase_C26"/>
    <property type="match status" value="1"/>
</dbReference>
<dbReference type="InterPro" id="IPR029062">
    <property type="entry name" value="Class_I_gatase-like"/>
</dbReference>
<reference evidence="1 2" key="1">
    <citation type="submission" date="2018-10" db="EMBL/GenBank/DDBJ databases">
        <title>Phylogenomics of Brevibacillus.</title>
        <authorList>
            <person name="Dunlap C."/>
        </authorList>
    </citation>
    <scope>NUCLEOTIDE SEQUENCE [LARGE SCALE GENOMIC DNA]</scope>
    <source>
        <strain evidence="1 2">JCM 15716</strain>
    </source>
</reference>
<dbReference type="Gene3D" id="3.40.50.880">
    <property type="match status" value="1"/>
</dbReference>
<sequence length="243" mass="26295">MPPIIGIACPKQFFAKNPHEPNFYVSNSYIDGVVRSGGTPLLLPLLHQPNAPLQAMVEALDGLILTGGEDPAPHLYGEQPLPGLGEVDYERDVAELALIRIARELKKPMLGICRGMQIINVALGGNLVQDIPSQIPHALQHGQKGSKLYAAHSVSLAPGFVRDALGKDEVLVNTSHHQSVKDPAPGFRVTAVAPDGVIEAIENDDATIVGIQWHPERMWLHDDNMLRIASSFVELAGRTKAVR</sequence>
<dbReference type="EMBL" id="RHHQ01000012">
    <property type="protein sequence ID" value="RNB87036.1"/>
    <property type="molecule type" value="Genomic_DNA"/>
</dbReference>
<evidence type="ECO:0000313" key="2">
    <source>
        <dbReference type="Proteomes" id="UP000271031"/>
    </source>
</evidence>
<dbReference type="InterPro" id="IPR011697">
    <property type="entry name" value="Peptidase_C26"/>
</dbReference>
<name>A0A3M8DGA8_9BACL</name>
<dbReference type="PANTHER" id="PTHR43235:SF1">
    <property type="entry name" value="GLUTAMINE AMIDOTRANSFERASE PB2B2.05-RELATED"/>
    <property type="match status" value="1"/>
</dbReference>
<dbReference type="PROSITE" id="PS51273">
    <property type="entry name" value="GATASE_TYPE_1"/>
    <property type="match status" value="1"/>
</dbReference>
<dbReference type="OrthoDB" id="9813383at2"/>
<dbReference type="PANTHER" id="PTHR43235">
    <property type="entry name" value="GLUTAMINE AMIDOTRANSFERASE PB2B2.05-RELATED"/>
    <property type="match status" value="1"/>
</dbReference>
<evidence type="ECO:0000313" key="1">
    <source>
        <dbReference type="EMBL" id="RNB87036.1"/>
    </source>
</evidence>
<dbReference type="InterPro" id="IPR044668">
    <property type="entry name" value="PuuD-like"/>
</dbReference>
<organism evidence="1 2">
    <name type="scientific">Brevibacillus fluminis</name>
    <dbReference type="NCBI Taxonomy" id="511487"/>
    <lineage>
        <taxon>Bacteria</taxon>
        <taxon>Bacillati</taxon>
        <taxon>Bacillota</taxon>
        <taxon>Bacilli</taxon>
        <taxon>Bacillales</taxon>
        <taxon>Paenibacillaceae</taxon>
        <taxon>Brevibacillus</taxon>
    </lineage>
</organism>
<dbReference type="GO" id="GO:0033969">
    <property type="term" value="F:gamma-glutamyl-gamma-aminobutyrate hydrolase activity"/>
    <property type="evidence" value="ECO:0007669"/>
    <property type="project" value="TreeGrafter"/>
</dbReference>
<keyword evidence="2" id="KW-1185">Reference proteome</keyword>
<accession>A0A3M8DGA8</accession>
<dbReference type="GO" id="GO:0006598">
    <property type="term" value="P:polyamine catabolic process"/>
    <property type="evidence" value="ECO:0007669"/>
    <property type="project" value="TreeGrafter"/>
</dbReference>
<protein>
    <submittedName>
        <fullName evidence="1">Gamma-glutamyl-gamma-aminobutyrate hydrolase family protein</fullName>
    </submittedName>
</protein>
<dbReference type="CDD" id="cd01745">
    <property type="entry name" value="GATase1_2"/>
    <property type="match status" value="1"/>
</dbReference>
<comment type="caution">
    <text evidence="1">The sequence shown here is derived from an EMBL/GenBank/DDBJ whole genome shotgun (WGS) entry which is preliminary data.</text>
</comment>